<protein>
    <submittedName>
        <fullName evidence="1">Uncharacterized protein</fullName>
    </submittedName>
</protein>
<name>A0ABR2MHV2_9ASPA</name>
<gene>
    <name evidence="1" type="ORF">KSP40_PGU018371</name>
</gene>
<dbReference type="Proteomes" id="UP001412067">
    <property type="component" value="Unassembled WGS sequence"/>
</dbReference>
<organism evidence="1 2">
    <name type="scientific">Platanthera guangdongensis</name>
    <dbReference type="NCBI Taxonomy" id="2320717"/>
    <lineage>
        <taxon>Eukaryota</taxon>
        <taxon>Viridiplantae</taxon>
        <taxon>Streptophyta</taxon>
        <taxon>Embryophyta</taxon>
        <taxon>Tracheophyta</taxon>
        <taxon>Spermatophyta</taxon>
        <taxon>Magnoliopsida</taxon>
        <taxon>Liliopsida</taxon>
        <taxon>Asparagales</taxon>
        <taxon>Orchidaceae</taxon>
        <taxon>Orchidoideae</taxon>
        <taxon>Orchideae</taxon>
        <taxon>Orchidinae</taxon>
        <taxon>Platanthera</taxon>
    </lineage>
</organism>
<evidence type="ECO:0000313" key="1">
    <source>
        <dbReference type="EMBL" id="KAK8963700.1"/>
    </source>
</evidence>
<proteinExistence type="predicted"/>
<dbReference type="EMBL" id="JBBWWR010000007">
    <property type="protein sequence ID" value="KAK8963700.1"/>
    <property type="molecule type" value="Genomic_DNA"/>
</dbReference>
<reference evidence="1 2" key="1">
    <citation type="journal article" date="2022" name="Nat. Plants">
        <title>Genomes of leafy and leafless Platanthera orchids illuminate the evolution of mycoheterotrophy.</title>
        <authorList>
            <person name="Li M.H."/>
            <person name="Liu K.W."/>
            <person name="Li Z."/>
            <person name="Lu H.C."/>
            <person name="Ye Q.L."/>
            <person name="Zhang D."/>
            <person name="Wang J.Y."/>
            <person name="Li Y.F."/>
            <person name="Zhong Z.M."/>
            <person name="Liu X."/>
            <person name="Yu X."/>
            <person name="Liu D.K."/>
            <person name="Tu X.D."/>
            <person name="Liu B."/>
            <person name="Hao Y."/>
            <person name="Liao X.Y."/>
            <person name="Jiang Y.T."/>
            <person name="Sun W.H."/>
            <person name="Chen J."/>
            <person name="Chen Y.Q."/>
            <person name="Ai Y."/>
            <person name="Zhai J.W."/>
            <person name="Wu S.S."/>
            <person name="Zhou Z."/>
            <person name="Hsiao Y.Y."/>
            <person name="Wu W.L."/>
            <person name="Chen Y.Y."/>
            <person name="Lin Y.F."/>
            <person name="Hsu J.L."/>
            <person name="Li C.Y."/>
            <person name="Wang Z.W."/>
            <person name="Zhao X."/>
            <person name="Zhong W.Y."/>
            <person name="Ma X.K."/>
            <person name="Ma L."/>
            <person name="Huang J."/>
            <person name="Chen G.Z."/>
            <person name="Huang M.Z."/>
            <person name="Huang L."/>
            <person name="Peng D.H."/>
            <person name="Luo Y.B."/>
            <person name="Zou S.Q."/>
            <person name="Chen S.P."/>
            <person name="Lan S."/>
            <person name="Tsai W.C."/>
            <person name="Van de Peer Y."/>
            <person name="Liu Z.J."/>
        </authorList>
    </citation>
    <scope>NUCLEOTIDE SEQUENCE [LARGE SCALE GENOMIC DNA]</scope>
    <source>
        <strain evidence="1">Lor288</strain>
    </source>
</reference>
<sequence length="128" mass="14793">MYLCSISFGFPMIPWLYSLVSQAEAGKRKNYAQDLDFFLYLSYDDRVLSSAVRFSSRWFFWPRHTFLALAFVFLSGHTFFSPGRSIPERGVSVSVRHDRLAGPTEALKRNYIVVFMSTLQVSWNVNSS</sequence>
<comment type="caution">
    <text evidence="1">The sequence shown here is derived from an EMBL/GenBank/DDBJ whole genome shotgun (WGS) entry which is preliminary data.</text>
</comment>
<keyword evidence="2" id="KW-1185">Reference proteome</keyword>
<accession>A0ABR2MHV2</accession>
<evidence type="ECO:0000313" key="2">
    <source>
        <dbReference type="Proteomes" id="UP001412067"/>
    </source>
</evidence>